<comment type="caution">
    <text evidence="2">The sequence shown here is derived from an EMBL/GenBank/DDBJ whole genome shotgun (WGS) entry which is preliminary data.</text>
</comment>
<evidence type="ECO:0000256" key="1">
    <source>
        <dbReference type="SAM" id="Phobius"/>
    </source>
</evidence>
<organism evidence="2 3">
    <name type="scientific">Tritrichomonas musculus</name>
    <dbReference type="NCBI Taxonomy" id="1915356"/>
    <lineage>
        <taxon>Eukaryota</taxon>
        <taxon>Metamonada</taxon>
        <taxon>Parabasalia</taxon>
        <taxon>Tritrichomonadida</taxon>
        <taxon>Tritrichomonadidae</taxon>
        <taxon>Tritrichomonas</taxon>
    </lineage>
</organism>
<dbReference type="PANTHER" id="PTHR40089:SF1">
    <property type="entry name" value="ETHANOLAMINE PERMEASE EUTH-RELATED"/>
    <property type="match status" value="1"/>
</dbReference>
<dbReference type="PIRSF" id="PIRSF019466">
    <property type="entry name" value="EutH"/>
    <property type="match status" value="1"/>
</dbReference>
<dbReference type="PANTHER" id="PTHR40089">
    <property type="entry name" value="ETHANOLAMINE UTILIZATION PROTEIN EUTH"/>
    <property type="match status" value="1"/>
</dbReference>
<feature type="transmembrane region" description="Helical" evidence="1">
    <location>
        <begin position="164"/>
        <end position="192"/>
    </location>
</feature>
<name>A0ABR2KWP5_9EUKA</name>
<feature type="transmembrane region" description="Helical" evidence="1">
    <location>
        <begin position="64"/>
        <end position="89"/>
    </location>
</feature>
<feature type="transmembrane region" description="Helical" evidence="1">
    <location>
        <begin position="32"/>
        <end position="52"/>
    </location>
</feature>
<keyword evidence="1" id="KW-0472">Membrane</keyword>
<dbReference type="EMBL" id="JAPFFF010000003">
    <property type="protein sequence ID" value="KAK8895538.1"/>
    <property type="molecule type" value="Genomic_DNA"/>
</dbReference>
<keyword evidence="3" id="KW-1185">Reference proteome</keyword>
<dbReference type="Proteomes" id="UP001470230">
    <property type="component" value="Unassembled WGS sequence"/>
</dbReference>
<gene>
    <name evidence="2" type="ORF">M9Y10_024005</name>
</gene>
<feature type="transmembrane region" description="Helical" evidence="1">
    <location>
        <begin position="349"/>
        <end position="371"/>
    </location>
</feature>
<evidence type="ECO:0000313" key="3">
    <source>
        <dbReference type="Proteomes" id="UP001470230"/>
    </source>
</evidence>
<dbReference type="InterPro" id="IPR007441">
    <property type="entry name" value="EutH"/>
</dbReference>
<reference evidence="2 3" key="1">
    <citation type="submission" date="2024-04" db="EMBL/GenBank/DDBJ databases">
        <title>Tritrichomonas musculus Genome.</title>
        <authorList>
            <person name="Alves-Ferreira E."/>
            <person name="Grigg M."/>
            <person name="Lorenzi H."/>
            <person name="Galac M."/>
        </authorList>
    </citation>
    <scope>NUCLEOTIDE SEQUENCE [LARGE SCALE GENOMIC DNA]</scope>
    <source>
        <strain evidence="2 3">EAF2021</strain>
    </source>
</reference>
<feature type="transmembrane region" description="Helical" evidence="1">
    <location>
        <begin position="204"/>
        <end position="223"/>
    </location>
</feature>
<feature type="transmembrane region" description="Helical" evidence="1">
    <location>
        <begin position="132"/>
        <end position="152"/>
    </location>
</feature>
<evidence type="ECO:0000313" key="2">
    <source>
        <dbReference type="EMBL" id="KAK8895538.1"/>
    </source>
</evidence>
<accession>A0ABR2KWP5</accession>
<keyword evidence="1" id="KW-1133">Transmembrane helix</keyword>
<feature type="transmembrane region" description="Helical" evidence="1">
    <location>
        <begin position="235"/>
        <end position="256"/>
    </location>
</feature>
<proteinExistence type="predicted"/>
<feature type="transmembrane region" description="Helical" evidence="1">
    <location>
        <begin position="276"/>
        <end position="302"/>
    </location>
</feature>
<sequence>MGSFDELVDHITNGTVFIDSCKEYWEGISAPLIITTISMIFMVIAGFDYIFGNRIGLGQKYAEGWGALPSLALAMVGITSFSPVFRIILQPLLSPVFRALGSDPSMFAGTILACDMGGYPLAVKLSGDNLPVGLYSGCILASMMGATIVFNIPVGLSLIPPDRLIYFSYGTLLGLITVPFGCIAGGASMMLTPYHVSFVSLLKNLIPVIIISSILCLLLFFFPDGSMRGFLRFSSFIKFLCTLGAILAAFQQNAIIKFPLLNAMVVPENENDGVNALYSALLAIGQIAIMLTGTMPMVYCIYKYLGKYLAKLGRFAGLDEVGSSAIISCLSSSILSYEMFKDMDQQSMIVNAAFAVGGAFVLGDHLAYIGAMQNDMIVPMIIGKMAQGILAIILAALTSKFLIKKINNEQTPDANQNLKATTSNAINESLLNITDDYQ</sequence>
<keyword evidence="1" id="KW-0812">Transmembrane</keyword>
<feature type="transmembrane region" description="Helical" evidence="1">
    <location>
        <begin position="377"/>
        <end position="397"/>
    </location>
</feature>
<evidence type="ECO:0008006" key="4">
    <source>
        <dbReference type="Google" id="ProtNLM"/>
    </source>
</evidence>
<protein>
    <recommendedName>
        <fullName evidence="4">Ethanolamine utilization protein EutH</fullName>
    </recommendedName>
</protein>
<dbReference type="Pfam" id="PF04346">
    <property type="entry name" value="EutH"/>
    <property type="match status" value="1"/>
</dbReference>